<dbReference type="InterPro" id="IPR040052">
    <property type="entry name" value="RBM17"/>
</dbReference>
<evidence type="ECO:0000313" key="8">
    <source>
        <dbReference type="EMBL" id="TDL27620.1"/>
    </source>
</evidence>
<reference evidence="8 9" key="1">
    <citation type="submission" date="2018-06" db="EMBL/GenBank/DDBJ databases">
        <title>A transcriptomic atlas of mushroom development highlights an independent origin of complex multicellularity.</title>
        <authorList>
            <consortium name="DOE Joint Genome Institute"/>
            <person name="Krizsan K."/>
            <person name="Almasi E."/>
            <person name="Merenyi Z."/>
            <person name="Sahu N."/>
            <person name="Viragh M."/>
            <person name="Koszo T."/>
            <person name="Mondo S."/>
            <person name="Kiss B."/>
            <person name="Balint B."/>
            <person name="Kues U."/>
            <person name="Barry K."/>
            <person name="Hegedus J.C."/>
            <person name="Henrissat B."/>
            <person name="Johnson J."/>
            <person name="Lipzen A."/>
            <person name="Ohm R."/>
            <person name="Nagy I."/>
            <person name="Pangilinan J."/>
            <person name="Yan J."/>
            <person name="Xiong Y."/>
            <person name="Grigoriev I.V."/>
            <person name="Hibbett D.S."/>
            <person name="Nagy L.G."/>
        </authorList>
    </citation>
    <scope>NUCLEOTIDE SEQUENCE [LARGE SCALE GENOMIC DNA]</scope>
    <source>
        <strain evidence="8 9">SZMC22713</strain>
    </source>
</reference>
<feature type="compositionally biased region" description="Pro residues" evidence="6">
    <location>
        <begin position="276"/>
        <end position="292"/>
    </location>
</feature>
<protein>
    <recommendedName>
        <fullName evidence="7">G-patch domain-containing protein</fullName>
    </recommendedName>
</protein>
<dbReference type="InterPro" id="IPR012677">
    <property type="entry name" value="Nucleotide-bd_a/b_plait_sf"/>
</dbReference>
<dbReference type="SMART" id="SM00443">
    <property type="entry name" value="G_patch"/>
    <property type="match status" value="1"/>
</dbReference>
<feature type="non-terminal residue" evidence="8">
    <location>
        <position position="1"/>
    </location>
</feature>
<dbReference type="PIRSF" id="PIRSF031066">
    <property type="entry name" value="Splicing_factor_SPF45"/>
    <property type="match status" value="1"/>
</dbReference>
<proteinExistence type="predicted"/>
<keyword evidence="4" id="KW-0508">mRNA splicing</keyword>
<organism evidence="8 9">
    <name type="scientific">Rickenella mellea</name>
    <dbReference type="NCBI Taxonomy" id="50990"/>
    <lineage>
        <taxon>Eukaryota</taxon>
        <taxon>Fungi</taxon>
        <taxon>Dikarya</taxon>
        <taxon>Basidiomycota</taxon>
        <taxon>Agaricomycotina</taxon>
        <taxon>Agaricomycetes</taxon>
        <taxon>Hymenochaetales</taxon>
        <taxon>Rickenellaceae</taxon>
        <taxon>Rickenella</taxon>
    </lineage>
</organism>
<feature type="compositionally biased region" description="Basic residues" evidence="6">
    <location>
        <begin position="113"/>
        <end position="128"/>
    </location>
</feature>
<gene>
    <name evidence="8" type="ORF">BD410DRAFT_876054</name>
</gene>
<evidence type="ECO:0000313" key="9">
    <source>
        <dbReference type="Proteomes" id="UP000294933"/>
    </source>
</evidence>
<dbReference type="InterPro" id="IPR035979">
    <property type="entry name" value="RBD_domain_sf"/>
</dbReference>
<dbReference type="SUPFAM" id="SSF54928">
    <property type="entry name" value="RNA-binding domain, RBD"/>
    <property type="match status" value="1"/>
</dbReference>
<feature type="domain" description="G-patch" evidence="7">
    <location>
        <begin position="365"/>
        <end position="411"/>
    </location>
</feature>
<dbReference type="InterPro" id="IPR003954">
    <property type="entry name" value="RRM_euk-type"/>
</dbReference>
<accession>A0A4Y7QL36</accession>
<dbReference type="PANTHER" id="PTHR13288:SF8">
    <property type="entry name" value="SPLICING FACTOR 45"/>
    <property type="match status" value="1"/>
</dbReference>
<dbReference type="GO" id="GO:0045292">
    <property type="term" value="P:mRNA cis splicing, via spliceosome"/>
    <property type="evidence" value="ECO:0007669"/>
    <property type="project" value="InterPro"/>
</dbReference>
<feature type="compositionally biased region" description="Basic and acidic residues" evidence="6">
    <location>
        <begin position="197"/>
        <end position="208"/>
    </location>
</feature>
<dbReference type="EMBL" id="ML170159">
    <property type="protein sequence ID" value="TDL27620.1"/>
    <property type="molecule type" value="Genomic_DNA"/>
</dbReference>
<comment type="subcellular location">
    <subcellularLocation>
        <location evidence="1">Nucleus</location>
    </subcellularLocation>
</comment>
<feature type="compositionally biased region" description="Pro residues" evidence="6">
    <location>
        <begin position="299"/>
        <end position="315"/>
    </location>
</feature>
<evidence type="ECO:0000256" key="2">
    <source>
        <dbReference type="ARBA" id="ARBA00022664"/>
    </source>
</evidence>
<evidence type="ECO:0000256" key="5">
    <source>
        <dbReference type="ARBA" id="ARBA00023242"/>
    </source>
</evidence>
<dbReference type="FunFam" id="3.30.70.330:FF:000382">
    <property type="entry name" value="G-patch domain-containing protein"/>
    <property type="match status" value="1"/>
</dbReference>
<dbReference type="GO" id="GO:0071011">
    <property type="term" value="C:precatalytic spliceosome"/>
    <property type="evidence" value="ECO:0007669"/>
    <property type="project" value="TreeGrafter"/>
</dbReference>
<name>A0A4Y7QL36_9AGAM</name>
<keyword evidence="5" id="KW-0539">Nucleus</keyword>
<sequence>HELASEGWSSSLAFAPIRRPPQQKAKIATPRIPLGASVATVANVSNVAGIAGMTLPAALMSSTAVVAAPATLIEPEKLKEQEKADAAATSQGWAKKIKPPSMVLDEDVNGFKGNRKKKTGGKKGKKNKNAPVVVAWDPEEPYNPARPNDYFEYKSWKHKDREERRERIAEQRRMEERKRSRRSGSYSGSEYSDSDDGERPRKSGRYDGDDAPLPPPALAIDPSMTGDEAYARRLAMSKGIAVPAQAPQPVPAPPPPTETGEEAYLRRLAMSQPQASAPPPVPLVQQAPPSPPTLAYNPFAPPSVPPPPPPGPPADPEFQERLRTSREAAAAVAARLAAAAAASEGSSIEEPPQPSTSASKSKPDPHGFAARLMAKWGHKEGQGLGADQSGIVNALVVEKVPEKGAKGHAAKGKGTPVGLGSVRGKIINNNEDAKAREDRERFGEPSKVVVLTNMVGPEDADDEDLRGEIGDECSKNGVVERVFVHVIHPPPSKIEDMVRIFVLFSGPVGAWKTVRELDGRYFGGRSVRARYYPEAEFARFNLDIDLP</sequence>
<feature type="region of interest" description="Disordered" evidence="6">
    <location>
        <begin position="104"/>
        <end position="371"/>
    </location>
</feature>
<dbReference type="AlphaFoldDB" id="A0A4Y7QL36"/>
<feature type="compositionally biased region" description="Basic and acidic residues" evidence="6">
    <location>
        <begin position="149"/>
        <end position="178"/>
    </location>
</feature>
<feature type="compositionally biased region" description="Low complexity" evidence="6">
    <location>
        <begin position="328"/>
        <end position="342"/>
    </location>
</feature>
<dbReference type="PROSITE" id="PS50174">
    <property type="entry name" value="G_PATCH"/>
    <property type="match status" value="1"/>
</dbReference>
<dbReference type="CDD" id="cd12374">
    <property type="entry name" value="RRM_UHM_SPF45_PUF60"/>
    <property type="match status" value="1"/>
</dbReference>
<dbReference type="Pfam" id="PF01585">
    <property type="entry name" value="G-patch"/>
    <property type="match status" value="1"/>
</dbReference>
<evidence type="ECO:0000256" key="6">
    <source>
        <dbReference type="SAM" id="MobiDB-lite"/>
    </source>
</evidence>
<evidence type="ECO:0000256" key="3">
    <source>
        <dbReference type="ARBA" id="ARBA00022884"/>
    </source>
</evidence>
<keyword evidence="3" id="KW-0694">RNA-binding</keyword>
<dbReference type="Proteomes" id="UP000294933">
    <property type="component" value="Unassembled WGS sequence"/>
</dbReference>
<feature type="compositionally biased region" description="Pro residues" evidence="6">
    <location>
        <begin position="246"/>
        <end position="257"/>
    </location>
</feature>
<dbReference type="InterPro" id="IPR000467">
    <property type="entry name" value="G_patch_dom"/>
</dbReference>
<dbReference type="VEuPathDB" id="FungiDB:BD410DRAFT_876054"/>
<evidence type="ECO:0000256" key="1">
    <source>
        <dbReference type="ARBA" id="ARBA00004123"/>
    </source>
</evidence>
<keyword evidence="2" id="KW-0507">mRNA processing</keyword>
<dbReference type="Gene3D" id="3.30.70.330">
    <property type="match status" value="1"/>
</dbReference>
<evidence type="ECO:0000256" key="4">
    <source>
        <dbReference type="ARBA" id="ARBA00023187"/>
    </source>
</evidence>
<keyword evidence="9" id="KW-1185">Reference proteome</keyword>
<dbReference type="STRING" id="50990.A0A4Y7QL36"/>
<dbReference type="GO" id="GO:0003723">
    <property type="term" value="F:RNA binding"/>
    <property type="evidence" value="ECO:0007669"/>
    <property type="project" value="UniProtKB-KW"/>
</dbReference>
<dbReference type="SMART" id="SM00361">
    <property type="entry name" value="RRM_1"/>
    <property type="match status" value="1"/>
</dbReference>
<evidence type="ECO:0000259" key="7">
    <source>
        <dbReference type="PROSITE" id="PS50174"/>
    </source>
</evidence>
<dbReference type="OrthoDB" id="5411533at2759"/>
<dbReference type="PANTHER" id="PTHR13288">
    <property type="entry name" value="SPLICING FACTOR 45 SPF45"/>
    <property type="match status" value="1"/>
</dbReference>